<reference evidence="3" key="2">
    <citation type="submission" date="2025-08" db="UniProtKB">
        <authorList>
            <consortium name="RefSeq"/>
        </authorList>
    </citation>
    <scope>IDENTIFICATION</scope>
    <source>
        <tissue evidence="3">Leaf</tissue>
    </source>
</reference>
<dbReference type="AlphaFoldDB" id="A0A6J0NPZ0"/>
<accession>A0A6J0NPZ0</accession>
<feature type="compositionally biased region" description="Polar residues" evidence="1">
    <location>
        <begin position="1"/>
        <end position="23"/>
    </location>
</feature>
<gene>
    <name evidence="3" type="primary">LOC108857120</name>
</gene>
<dbReference type="Proteomes" id="UP000504610">
    <property type="component" value="Chromosome 5"/>
</dbReference>
<evidence type="ECO:0000313" key="3">
    <source>
        <dbReference type="RefSeq" id="XP_018486555.1"/>
    </source>
</evidence>
<reference evidence="2" key="1">
    <citation type="journal article" date="2019" name="Database">
        <title>The radish genome database (RadishGD): an integrated information resource for radish genomics.</title>
        <authorList>
            <person name="Yu H.J."/>
            <person name="Baek S."/>
            <person name="Lee Y.J."/>
            <person name="Cho A."/>
            <person name="Mun J.H."/>
        </authorList>
    </citation>
    <scope>NUCLEOTIDE SEQUENCE [LARGE SCALE GENOMIC DNA]</scope>
    <source>
        <strain evidence="2">cv. WK10039</strain>
    </source>
</reference>
<protein>
    <submittedName>
        <fullName evidence="3">Uncharacterized protein LOC108857120</fullName>
    </submittedName>
</protein>
<keyword evidence="2" id="KW-1185">Reference proteome</keyword>
<dbReference type="OrthoDB" id="1869053at2759"/>
<proteinExistence type="predicted"/>
<organism evidence="2 3">
    <name type="scientific">Raphanus sativus</name>
    <name type="common">Radish</name>
    <name type="synonym">Raphanus raphanistrum var. sativus</name>
    <dbReference type="NCBI Taxonomy" id="3726"/>
    <lineage>
        <taxon>Eukaryota</taxon>
        <taxon>Viridiplantae</taxon>
        <taxon>Streptophyta</taxon>
        <taxon>Embryophyta</taxon>
        <taxon>Tracheophyta</taxon>
        <taxon>Spermatophyta</taxon>
        <taxon>Magnoliopsida</taxon>
        <taxon>eudicotyledons</taxon>
        <taxon>Gunneridae</taxon>
        <taxon>Pentapetalae</taxon>
        <taxon>rosids</taxon>
        <taxon>malvids</taxon>
        <taxon>Brassicales</taxon>
        <taxon>Brassicaceae</taxon>
        <taxon>Brassiceae</taxon>
        <taxon>Raphanus</taxon>
    </lineage>
</organism>
<evidence type="ECO:0000256" key="1">
    <source>
        <dbReference type="SAM" id="MobiDB-lite"/>
    </source>
</evidence>
<dbReference type="PANTHER" id="PTHR36032">
    <property type="entry name" value="PHOSPHOPANTOTHENATE--CYSTEINE LIGASE 2"/>
    <property type="match status" value="1"/>
</dbReference>
<feature type="region of interest" description="Disordered" evidence="1">
    <location>
        <begin position="1"/>
        <end position="54"/>
    </location>
</feature>
<dbReference type="KEGG" id="rsz:108857120"/>
<dbReference type="GeneID" id="108857120"/>
<name>A0A6J0NPZ0_RAPSA</name>
<sequence length="145" mass="15932">MADPSSNTKKYTPPNQRNPSGNSKKIGDRASSQQHKDGERSQPLATGSQMEKASQKIATLKDCATSEAYQLLSQRWATAMHQYNDPTVDLSERPIMYYGGSVWGKLPHQILAAANNTLPPKISPADYRAEVRRGLLTPRTSSSSN</sequence>
<feature type="compositionally biased region" description="Polar residues" evidence="1">
    <location>
        <begin position="43"/>
        <end position="52"/>
    </location>
</feature>
<dbReference type="PANTHER" id="PTHR36032:SF1">
    <property type="entry name" value="PHOSPHOPANTOTHENATE--CYSTEINE LIGASE 2"/>
    <property type="match status" value="1"/>
</dbReference>
<dbReference type="RefSeq" id="XP_018486555.1">
    <property type="nucleotide sequence ID" value="XM_018631053.2"/>
</dbReference>
<evidence type="ECO:0000313" key="2">
    <source>
        <dbReference type="Proteomes" id="UP000504610"/>
    </source>
</evidence>